<comment type="similarity">
    <text evidence="6">Belongs to the pentraxin family.</text>
</comment>
<evidence type="ECO:0000256" key="4">
    <source>
        <dbReference type="ARBA" id="ARBA00023180"/>
    </source>
</evidence>
<sequence length="201" mass="22491">DYALHFPTKGVSGYVDIWGMPSLTQFTVCLWMKKNGTSSYSRMFFYDSYGAPGQRTVISIGYNIWGFPGLEIGKSGIGGWRIQLIDGKWHHLCLSWENIRGHMKIYKDGTLSGQSRAFQAGKVIKSGGLLTLAKRARRNSFDGMLTNVNVWDHVLSPVEIEKMSKSCLFGEGNVYKWSDFIHGLKGETRVVIPSPCKPMAS</sequence>
<accession>A0ABN8SMC5</accession>
<keyword evidence="4" id="KW-0325">Glycoprotein</keyword>
<evidence type="ECO:0000256" key="6">
    <source>
        <dbReference type="RuleBase" id="RU362112"/>
    </source>
</evidence>
<comment type="caution">
    <text evidence="8">The sequence shown here is derived from an EMBL/GenBank/DDBJ whole genome shotgun (WGS) entry which is preliminary data.</text>
</comment>
<evidence type="ECO:0000256" key="3">
    <source>
        <dbReference type="ARBA" id="ARBA00023157"/>
    </source>
</evidence>
<dbReference type="PANTHER" id="PTHR19277:SF125">
    <property type="entry name" value="B6"/>
    <property type="match status" value="1"/>
</dbReference>
<dbReference type="SUPFAM" id="SSF49899">
    <property type="entry name" value="Concanavalin A-like lectins/glucanases"/>
    <property type="match status" value="1"/>
</dbReference>
<evidence type="ECO:0000256" key="5">
    <source>
        <dbReference type="PROSITE-ProRule" id="PRU01172"/>
    </source>
</evidence>
<evidence type="ECO:0000313" key="9">
    <source>
        <dbReference type="Proteomes" id="UP001159427"/>
    </source>
</evidence>
<dbReference type="Gene3D" id="2.60.120.200">
    <property type="match status" value="1"/>
</dbReference>
<evidence type="ECO:0000256" key="2">
    <source>
        <dbReference type="ARBA" id="ARBA00022837"/>
    </source>
</evidence>
<evidence type="ECO:0000259" key="7">
    <source>
        <dbReference type="PROSITE" id="PS51828"/>
    </source>
</evidence>
<evidence type="ECO:0000256" key="1">
    <source>
        <dbReference type="ARBA" id="ARBA00022723"/>
    </source>
</evidence>
<feature type="domain" description="Pentraxin (PTX)" evidence="7">
    <location>
        <begin position="1"/>
        <end position="197"/>
    </location>
</feature>
<keyword evidence="3" id="KW-1015">Disulfide bond</keyword>
<dbReference type="PANTHER" id="PTHR19277">
    <property type="entry name" value="PENTRAXIN"/>
    <property type="match status" value="1"/>
</dbReference>
<dbReference type="SMART" id="SM00159">
    <property type="entry name" value="PTX"/>
    <property type="match status" value="1"/>
</dbReference>
<evidence type="ECO:0000313" key="8">
    <source>
        <dbReference type="EMBL" id="CAH3192234.1"/>
    </source>
</evidence>
<comment type="caution">
    <text evidence="5">Lacks conserved residue(s) required for the propagation of feature annotation.</text>
</comment>
<gene>
    <name evidence="8" type="ORF">PEVE_00023521</name>
</gene>
<organism evidence="8 9">
    <name type="scientific">Porites evermanni</name>
    <dbReference type="NCBI Taxonomy" id="104178"/>
    <lineage>
        <taxon>Eukaryota</taxon>
        <taxon>Metazoa</taxon>
        <taxon>Cnidaria</taxon>
        <taxon>Anthozoa</taxon>
        <taxon>Hexacorallia</taxon>
        <taxon>Scleractinia</taxon>
        <taxon>Fungiina</taxon>
        <taxon>Poritidae</taxon>
        <taxon>Porites</taxon>
    </lineage>
</organism>
<dbReference type="Proteomes" id="UP001159427">
    <property type="component" value="Unassembled WGS sequence"/>
</dbReference>
<name>A0ABN8SMC5_9CNID</name>
<dbReference type="InterPro" id="IPR013320">
    <property type="entry name" value="ConA-like_dom_sf"/>
</dbReference>
<dbReference type="InterPro" id="IPR001759">
    <property type="entry name" value="PTX_dom"/>
</dbReference>
<comment type="subunit">
    <text evidence="6">Homopentamer. Pentaxin (or pentraxin) have a discoid arrangement of 5 non-covalently bound subunits.</text>
</comment>
<keyword evidence="2 6" id="KW-0106">Calcium</keyword>
<dbReference type="InterPro" id="IPR051360">
    <property type="entry name" value="Neuronal_Pentraxin_Related"/>
</dbReference>
<dbReference type="PRINTS" id="PR00895">
    <property type="entry name" value="PENTAXIN"/>
</dbReference>
<dbReference type="Pfam" id="PF13385">
    <property type="entry name" value="Laminin_G_3"/>
    <property type="match status" value="1"/>
</dbReference>
<reference evidence="8 9" key="1">
    <citation type="submission" date="2022-05" db="EMBL/GenBank/DDBJ databases">
        <authorList>
            <consortium name="Genoscope - CEA"/>
            <person name="William W."/>
        </authorList>
    </citation>
    <scope>NUCLEOTIDE SEQUENCE [LARGE SCALE GENOMIC DNA]</scope>
</reference>
<comment type="subcellular location">
    <subcellularLocation>
        <location evidence="6">Secreted</location>
    </subcellularLocation>
</comment>
<keyword evidence="9" id="KW-1185">Reference proteome</keyword>
<protein>
    <recommendedName>
        <fullName evidence="6">Pentraxin family member</fullName>
    </recommendedName>
</protein>
<feature type="non-terminal residue" evidence="8">
    <location>
        <position position="1"/>
    </location>
</feature>
<dbReference type="PROSITE" id="PS51828">
    <property type="entry name" value="PTX_2"/>
    <property type="match status" value="1"/>
</dbReference>
<proteinExistence type="inferred from homology"/>
<comment type="cofactor">
    <cofactor evidence="6">
        <name>Ca(2+)</name>
        <dbReference type="ChEBI" id="CHEBI:29108"/>
    </cofactor>
    <text evidence="6">Binds 2 calcium ions per subunit.</text>
</comment>
<keyword evidence="1 6" id="KW-0479">Metal-binding</keyword>
<dbReference type="EMBL" id="CALNXI010003119">
    <property type="protein sequence ID" value="CAH3192234.1"/>
    <property type="molecule type" value="Genomic_DNA"/>
</dbReference>